<keyword evidence="3" id="KW-1185">Reference proteome</keyword>
<gene>
    <name evidence="2" type="ORF">FLP_13525</name>
</gene>
<evidence type="ECO:0000313" key="2">
    <source>
        <dbReference type="EMBL" id="OCB73693.1"/>
    </source>
</evidence>
<sequence>MTSKALYYSLEKYMNSDQFDPKNTLSFELIQDVFTTPSKETFDTYTKDSPDELKPNSNQNKVK</sequence>
<evidence type="ECO:0000256" key="1">
    <source>
        <dbReference type="SAM" id="MobiDB-lite"/>
    </source>
</evidence>
<feature type="compositionally biased region" description="Basic and acidic residues" evidence="1">
    <location>
        <begin position="40"/>
        <end position="54"/>
    </location>
</feature>
<accession>A0ABX2XIC3</accession>
<name>A0ABX2XIC3_9FLAO</name>
<evidence type="ECO:0000313" key="3">
    <source>
        <dbReference type="Proteomes" id="UP000093343"/>
    </source>
</evidence>
<feature type="region of interest" description="Disordered" evidence="1">
    <location>
        <begin position="40"/>
        <end position="63"/>
    </location>
</feature>
<dbReference type="Proteomes" id="UP000093343">
    <property type="component" value="Unassembled WGS sequence"/>
</dbReference>
<comment type="caution">
    <text evidence="2">The sequence shown here is derived from an EMBL/GenBank/DDBJ whole genome shotgun (WGS) entry which is preliminary data.</text>
</comment>
<proteinExistence type="predicted"/>
<dbReference type="EMBL" id="LVEN01000027">
    <property type="protein sequence ID" value="OCB73693.1"/>
    <property type="molecule type" value="Genomic_DNA"/>
</dbReference>
<organism evidence="2 3">
    <name type="scientific">Flavobacterium piscis</name>
    <dbReference type="NCBI Taxonomy" id="1114874"/>
    <lineage>
        <taxon>Bacteria</taxon>
        <taxon>Pseudomonadati</taxon>
        <taxon>Bacteroidota</taxon>
        <taxon>Flavobacteriia</taxon>
        <taxon>Flavobacteriales</taxon>
        <taxon>Flavobacteriaceae</taxon>
        <taxon>Flavobacterium</taxon>
    </lineage>
</organism>
<protein>
    <submittedName>
        <fullName evidence="2">Uncharacterized protein</fullName>
    </submittedName>
</protein>
<reference evidence="3" key="1">
    <citation type="submission" date="2016-03" db="EMBL/GenBank/DDBJ databases">
        <title>Draft genome sequence of Paenibacillus glacialis DSM 22343.</title>
        <authorList>
            <person name="Shin S.-K."/>
            <person name="Yi H."/>
        </authorList>
    </citation>
    <scope>NUCLEOTIDE SEQUENCE [LARGE SCALE GENOMIC DNA]</scope>
    <source>
        <strain evidence="3">CCUG 60099</strain>
    </source>
</reference>